<dbReference type="AlphaFoldDB" id="A0A2L0EHZ2"/>
<gene>
    <name evidence="1" type="ORF">SOCE26_002920</name>
</gene>
<dbReference type="Gene3D" id="3.20.20.150">
    <property type="entry name" value="Divalent-metal-dependent TIM barrel enzymes"/>
    <property type="match status" value="1"/>
</dbReference>
<dbReference type="SUPFAM" id="SSF51658">
    <property type="entry name" value="Xylose isomerase-like"/>
    <property type="match status" value="1"/>
</dbReference>
<evidence type="ECO:0000313" key="1">
    <source>
        <dbReference type="EMBL" id="AUX38911.1"/>
    </source>
</evidence>
<evidence type="ECO:0008006" key="3">
    <source>
        <dbReference type="Google" id="ProtNLM"/>
    </source>
</evidence>
<dbReference type="PANTHER" id="PTHR42194:SF1">
    <property type="entry name" value="UPF0276 PROTEIN HI_1600"/>
    <property type="match status" value="1"/>
</dbReference>
<dbReference type="InterPro" id="IPR036237">
    <property type="entry name" value="Xyl_isomerase-like_sf"/>
</dbReference>
<dbReference type="Proteomes" id="UP000238348">
    <property type="component" value="Chromosome"/>
</dbReference>
<dbReference type="InterPro" id="IPR007801">
    <property type="entry name" value="MbnB/TglH/ChrH"/>
</dbReference>
<proteinExistence type="predicted"/>
<dbReference type="PANTHER" id="PTHR42194">
    <property type="entry name" value="UPF0276 PROTEIN HI_1600"/>
    <property type="match status" value="1"/>
</dbReference>
<dbReference type="RefSeq" id="WP_104976952.1">
    <property type="nucleotide sequence ID" value="NZ_CP012673.1"/>
</dbReference>
<dbReference type="NCBIfam" id="NF003818">
    <property type="entry name" value="PRK05409.1"/>
    <property type="match status" value="1"/>
</dbReference>
<dbReference type="OrthoDB" id="9763101at2"/>
<dbReference type="Pfam" id="PF05114">
    <property type="entry name" value="MbnB_TglH_ChrH"/>
    <property type="match status" value="1"/>
</dbReference>
<evidence type="ECO:0000313" key="2">
    <source>
        <dbReference type="Proteomes" id="UP000238348"/>
    </source>
</evidence>
<organism evidence="1 2">
    <name type="scientific">Sorangium cellulosum</name>
    <name type="common">Polyangium cellulosum</name>
    <dbReference type="NCBI Taxonomy" id="56"/>
    <lineage>
        <taxon>Bacteria</taxon>
        <taxon>Pseudomonadati</taxon>
        <taxon>Myxococcota</taxon>
        <taxon>Polyangia</taxon>
        <taxon>Polyangiales</taxon>
        <taxon>Polyangiaceae</taxon>
        <taxon>Sorangium</taxon>
    </lineage>
</organism>
<name>A0A2L0EHZ2_SORCE</name>
<sequence>MRRDPLAHLRSLPYLGVGLGYRKELDASIRANRSSIDCLEIISEHYFDATPDRIARLTSLAEEFPLIPHGIEMSIGTVGEVDPAYLSSLAHVTSIARGAWASDHLSFTRAGGIALGQLTPLVRDCAMAIDIARKAQAVQDRLGVPFLLENVSYYVNFTSELTEAEFIAEIMSRCTCGMLLDLTNLFLNSRNHGYDPLQFLETIPLDRVVQIHLAGGDSKEHQMGDVLLDLHGAAVYEESFKLLDYVAPRAANLRSVIIERDQNFPEDFGEILADLDRARQIVSQVRRAA</sequence>
<protein>
    <recommendedName>
        <fullName evidence="3">DUF692 domain-containing protein</fullName>
    </recommendedName>
</protein>
<reference evidence="1 2" key="1">
    <citation type="submission" date="2015-09" db="EMBL/GenBank/DDBJ databases">
        <title>Sorangium comparison.</title>
        <authorList>
            <person name="Zaburannyi N."/>
            <person name="Bunk B."/>
            <person name="Overmann J."/>
            <person name="Mueller R."/>
        </authorList>
    </citation>
    <scope>NUCLEOTIDE SEQUENCE [LARGE SCALE GENOMIC DNA]</scope>
    <source>
        <strain evidence="1 2">So ce26</strain>
    </source>
</reference>
<accession>A0A2L0EHZ2</accession>
<dbReference type="EMBL" id="CP012673">
    <property type="protein sequence ID" value="AUX38911.1"/>
    <property type="molecule type" value="Genomic_DNA"/>
</dbReference>